<dbReference type="Proteomes" id="UP000240410">
    <property type="component" value="Unassembled WGS sequence"/>
</dbReference>
<comment type="caution">
    <text evidence="2">The sequence shown here is derived from an EMBL/GenBank/DDBJ whole genome shotgun (WGS) entry which is preliminary data.</text>
</comment>
<sequence>MDKFVEENEVFEKYSIIKREQYADFLTNFLNQQAENGYVLNLNAEWGAGKTTFLKCWYNKLKANHPVVYFDAWKTDFTHDAMTALMDSFHAQLANPISGNKALIRDFYEKGMHFIKVAVPSLAVGYLKHKSGMPYDESLLQDITDTFGINVTEDSCSDALKETLKAALEQRKKVEGINEFKTALEKIAGEYIKVTHKNFPIYIFIDELDRCRPNYAIEVIENVKHFFNTKNFVFVIATDTKQLQHSIKAIYGYKFDSNLYLSRFFDNKITLPRPNISEYILNYKSIFKKKKDIKLNNNELANIYSTIFEFHGVNSLRDIEKILNTLELYNNCSDIEFKTLPLLTLLVLKTFHPEHYEEFKNKNLNPYSKNSEFISKIMANKINTYTSMNNIEIVTQSFLYYCLQELDSNLIGKPQTEIQPHDNAMKNEIKEFLKLIHNQTINSYNNKALLIDYINLTDLSFITDQDKYGFENI</sequence>
<reference evidence="2 3" key="1">
    <citation type="submission" date="2018-03" db="EMBL/GenBank/DDBJ databases">
        <title>Whole genome sequencing of Histamine producing bacteria.</title>
        <authorList>
            <person name="Butler K."/>
        </authorList>
    </citation>
    <scope>NUCLEOTIDE SEQUENCE [LARGE SCALE GENOMIC DNA]</scope>
    <source>
        <strain evidence="2 3">ATCC 33979</strain>
    </source>
</reference>
<dbReference type="InterPro" id="IPR011646">
    <property type="entry name" value="KAP_P-loop"/>
</dbReference>
<accession>A0A2T3M719</accession>
<dbReference type="RefSeq" id="WP_052671801.1">
    <property type="nucleotide sequence ID" value="NZ_JZSL01000020.1"/>
</dbReference>
<organism evidence="2 3">
    <name type="scientific">Photobacterium leiognathi</name>
    <dbReference type="NCBI Taxonomy" id="553611"/>
    <lineage>
        <taxon>Bacteria</taxon>
        <taxon>Pseudomonadati</taxon>
        <taxon>Pseudomonadota</taxon>
        <taxon>Gammaproteobacteria</taxon>
        <taxon>Vibrionales</taxon>
        <taxon>Vibrionaceae</taxon>
        <taxon>Photobacterium</taxon>
    </lineage>
</organism>
<dbReference type="EMBL" id="PYOJ01000022">
    <property type="protein sequence ID" value="PSV87882.1"/>
    <property type="molecule type" value="Genomic_DNA"/>
</dbReference>
<protein>
    <recommendedName>
        <fullName evidence="1">KAP NTPase domain-containing protein</fullName>
    </recommendedName>
</protein>
<feature type="domain" description="KAP NTPase" evidence="1">
    <location>
        <begin position="19"/>
        <end position="328"/>
    </location>
</feature>
<evidence type="ECO:0000313" key="3">
    <source>
        <dbReference type="Proteomes" id="UP000240410"/>
    </source>
</evidence>
<dbReference type="OrthoDB" id="88903at2"/>
<dbReference type="Gene3D" id="3.40.50.300">
    <property type="entry name" value="P-loop containing nucleotide triphosphate hydrolases"/>
    <property type="match status" value="1"/>
</dbReference>
<dbReference type="InterPro" id="IPR027417">
    <property type="entry name" value="P-loop_NTPase"/>
</dbReference>
<evidence type="ECO:0000313" key="2">
    <source>
        <dbReference type="EMBL" id="PSV87882.1"/>
    </source>
</evidence>
<evidence type="ECO:0000259" key="1">
    <source>
        <dbReference type="Pfam" id="PF07693"/>
    </source>
</evidence>
<dbReference type="AlphaFoldDB" id="A0A2T3M719"/>
<dbReference type="Pfam" id="PF07693">
    <property type="entry name" value="KAP_NTPase"/>
    <property type="match status" value="1"/>
</dbReference>
<gene>
    <name evidence="2" type="ORF">CTM89_15790</name>
</gene>
<name>A0A2T3M719_PHOLE</name>
<proteinExistence type="predicted"/>
<dbReference type="SUPFAM" id="SSF52540">
    <property type="entry name" value="P-loop containing nucleoside triphosphate hydrolases"/>
    <property type="match status" value="1"/>
</dbReference>